<dbReference type="CDD" id="cd00789">
    <property type="entry name" value="KU_like"/>
    <property type="match status" value="1"/>
</dbReference>
<feature type="compositionally biased region" description="Low complexity" evidence="4">
    <location>
        <begin position="260"/>
        <end position="330"/>
    </location>
</feature>
<evidence type="ECO:0000256" key="1">
    <source>
        <dbReference type="ARBA" id="ARBA00023125"/>
    </source>
</evidence>
<dbReference type="PANTHER" id="PTHR41251:SF1">
    <property type="entry name" value="NON-HOMOLOGOUS END JOINING PROTEIN KU"/>
    <property type="match status" value="1"/>
</dbReference>
<organism evidence="6 7">
    <name type="scientific">Pseudonocardia ammonioxydans</name>
    <dbReference type="NCBI Taxonomy" id="260086"/>
    <lineage>
        <taxon>Bacteria</taxon>
        <taxon>Bacillati</taxon>
        <taxon>Actinomycetota</taxon>
        <taxon>Actinomycetes</taxon>
        <taxon>Pseudonocardiales</taxon>
        <taxon>Pseudonocardiaceae</taxon>
        <taxon>Pseudonocardia</taxon>
    </lineage>
</organism>
<feature type="compositionally biased region" description="Basic residues" evidence="4">
    <location>
        <begin position="355"/>
        <end position="364"/>
    </location>
</feature>
<evidence type="ECO:0000256" key="2">
    <source>
        <dbReference type="ARBA" id="ARBA00023172"/>
    </source>
</evidence>
<dbReference type="OrthoDB" id="9795084at2"/>
<keyword evidence="1 3" id="KW-0238">DNA-binding</keyword>
<dbReference type="GO" id="GO:0006303">
    <property type="term" value="P:double-strand break repair via nonhomologous end joining"/>
    <property type="evidence" value="ECO:0007669"/>
    <property type="project" value="UniProtKB-UniRule"/>
</dbReference>
<dbReference type="PANTHER" id="PTHR41251">
    <property type="entry name" value="NON-HOMOLOGOUS END JOINING PROTEIN KU"/>
    <property type="match status" value="1"/>
</dbReference>
<dbReference type="Proteomes" id="UP000199614">
    <property type="component" value="Unassembled WGS sequence"/>
</dbReference>
<dbReference type="Gene3D" id="2.40.290.10">
    <property type="match status" value="1"/>
</dbReference>
<dbReference type="InterPro" id="IPR016194">
    <property type="entry name" value="SPOC-like_C_dom_sf"/>
</dbReference>
<protein>
    <recommendedName>
        <fullName evidence="3">Non-homologous end joining protein Ku</fullName>
    </recommendedName>
</protein>
<evidence type="ECO:0000259" key="5">
    <source>
        <dbReference type="SMART" id="SM00559"/>
    </source>
</evidence>
<reference evidence="6 7" key="1">
    <citation type="submission" date="2016-10" db="EMBL/GenBank/DDBJ databases">
        <authorList>
            <person name="de Groot N.N."/>
        </authorList>
    </citation>
    <scope>NUCLEOTIDE SEQUENCE [LARGE SCALE GENOMIC DNA]</scope>
    <source>
        <strain evidence="6 7">CGMCC 4.1877</strain>
    </source>
</reference>
<proteinExistence type="inferred from homology"/>
<keyword evidence="7" id="KW-1185">Reference proteome</keyword>
<evidence type="ECO:0000313" key="7">
    <source>
        <dbReference type="Proteomes" id="UP000199614"/>
    </source>
</evidence>
<dbReference type="EMBL" id="FOUY01000025">
    <property type="protein sequence ID" value="SFN95821.1"/>
    <property type="molecule type" value="Genomic_DNA"/>
</dbReference>
<keyword evidence="3" id="KW-0227">DNA damage</keyword>
<dbReference type="InterPro" id="IPR009187">
    <property type="entry name" value="Prok_Ku"/>
</dbReference>
<dbReference type="InterPro" id="IPR006164">
    <property type="entry name" value="DNA_bd_Ku70/Ku80"/>
</dbReference>
<dbReference type="Pfam" id="PF02735">
    <property type="entry name" value="Ku"/>
    <property type="match status" value="1"/>
</dbReference>
<evidence type="ECO:0000313" key="6">
    <source>
        <dbReference type="EMBL" id="SFN95821.1"/>
    </source>
</evidence>
<dbReference type="AlphaFoldDB" id="A0A1I5DAI4"/>
<feature type="region of interest" description="Disordered" evidence="4">
    <location>
        <begin position="223"/>
        <end position="244"/>
    </location>
</feature>
<accession>A0A1I5DAI4</accession>
<evidence type="ECO:0000256" key="4">
    <source>
        <dbReference type="SAM" id="MobiDB-lite"/>
    </source>
</evidence>
<dbReference type="GO" id="GO:0003690">
    <property type="term" value="F:double-stranded DNA binding"/>
    <property type="evidence" value="ECO:0007669"/>
    <property type="project" value="UniProtKB-UniRule"/>
</dbReference>
<dbReference type="GO" id="GO:0006310">
    <property type="term" value="P:DNA recombination"/>
    <property type="evidence" value="ECO:0007669"/>
    <property type="project" value="UniProtKB-KW"/>
</dbReference>
<comment type="function">
    <text evidence="3">With LigD forms a non-homologous end joining (NHEJ) DNA repair enzyme, which repairs dsDNA breaks with reduced fidelity. Binds linear dsDNA with 5'- and 3'- overhangs but not closed circular dsDNA nor ssDNA. Recruits and stimulates the ligase activity of LigD.</text>
</comment>
<feature type="domain" description="Ku" evidence="5">
    <location>
        <begin position="52"/>
        <end position="180"/>
    </location>
</feature>
<comment type="similarity">
    <text evidence="3">Belongs to the prokaryotic Ku family.</text>
</comment>
<evidence type="ECO:0000256" key="3">
    <source>
        <dbReference type="HAMAP-Rule" id="MF_01875"/>
    </source>
</evidence>
<sequence>MRAIWSGAVSFGLVSVPIKVYSATSNHDVRFHQVHGEDGGRIRYKRTCEVCGEEVSYADIVKGFETPEGELITLDENDLASLPVSTGHEIDVIEFVPNDQIDPLLFDKSYYLEPETKAAKPYALLREALNETDRTAVVKVALRQRETLALLRVRDKAIVLQTMIWPDEVREPEFDILDTDVELRPQELQMASSLVESMGADFDPSEFHDEYRDAMVDLIEEKKTHGDARPAPAAEKTDESADSMSDLLSALQASVDAARSSSGSASSSSGGSSSRSSSSRSSSSRSSSSRSASSGGSSAAKSGSAKSGSAKTGSAKTGSGATRSRSTTQSRSKKATEEKETAATGTEGGGSKTTTTRRRSKKSA</sequence>
<gene>
    <name evidence="3" type="primary">ku</name>
    <name evidence="6" type="ORF">SAMN05216207_102585</name>
</gene>
<dbReference type="STRING" id="260086.SAMN05216207_102585"/>
<name>A0A1I5DAI4_PSUAM</name>
<dbReference type="NCBIfam" id="TIGR02772">
    <property type="entry name" value="Ku_bact"/>
    <property type="match status" value="1"/>
</dbReference>
<dbReference type="SMART" id="SM00559">
    <property type="entry name" value="Ku78"/>
    <property type="match status" value="1"/>
</dbReference>
<dbReference type="HAMAP" id="MF_01875">
    <property type="entry name" value="Prokaryotic_Ku"/>
    <property type="match status" value="1"/>
</dbReference>
<keyword evidence="3" id="KW-0234">DNA repair</keyword>
<dbReference type="RefSeq" id="WP_093348414.1">
    <property type="nucleotide sequence ID" value="NZ_FOUY01000025.1"/>
</dbReference>
<comment type="subunit">
    <text evidence="3">Homodimer. Interacts with LigD.</text>
</comment>
<feature type="region of interest" description="Disordered" evidence="4">
    <location>
        <begin position="260"/>
        <end position="364"/>
    </location>
</feature>
<keyword evidence="2 3" id="KW-0233">DNA recombination</keyword>
<dbReference type="FunFam" id="2.40.290.10:FF:000004">
    <property type="entry name" value="Non-homologous end joining protein Ku"/>
    <property type="match status" value="1"/>
</dbReference>
<dbReference type="SUPFAM" id="SSF100939">
    <property type="entry name" value="SPOC domain-like"/>
    <property type="match status" value="1"/>
</dbReference>